<name>A0A6J0BQQ0_NEOLC</name>
<protein>
    <submittedName>
        <fullName evidence="3">NADH dehydrogenase [ubiquinone] 1 beta subcomplex subunit 1</fullName>
    </submittedName>
</protein>
<dbReference type="Pfam" id="PF08040">
    <property type="entry name" value="NADH_oxidored"/>
    <property type="match status" value="1"/>
</dbReference>
<evidence type="ECO:0000313" key="3">
    <source>
        <dbReference type="RefSeq" id="XP_015517076.1"/>
    </source>
</evidence>
<keyword evidence="1" id="KW-0472">Membrane</keyword>
<dbReference type="InParanoid" id="A0A6J0BQQ0"/>
<evidence type="ECO:0000313" key="2">
    <source>
        <dbReference type="Proteomes" id="UP000829291"/>
    </source>
</evidence>
<dbReference type="KEGG" id="nlo:107222297"/>
<keyword evidence="1" id="KW-1133">Transmembrane helix</keyword>
<dbReference type="RefSeq" id="XP_015517076.1">
    <property type="nucleotide sequence ID" value="XM_015661590.2"/>
</dbReference>
<dbReference type="AlphaFoldDB" id="A0A6J0BQQ0"/>
<feature type="transmembrane region" description="Helical" evidence="1">
    <location>
        <begin position="6"/>
        <end position="26"/>
    </location>
</feature>
<sequence length="57" mass="6535">MAILGFTREFLLMVVPLTGYAFGSWIDRQESLRMTRFRDKSALYGRTLAPGEPPSWP</sequence>
<dbReference type="FunCoup" id="A0A6J0BQQ0">
    <property type="interactions" value="106"/>
</dbReference>
<evidence type="ECO:0000256" key="1">
    <source>
        <dbReference type="SAM" id="Phobius"/>
    </source>
</evidence>
<dbReference type="Proteomes" id="UP000829291">
    <property type="component" value="Chromosome 2"/>
</dbReference>
<proteinExistence type="predicted"/>
<dbReference type="GO" id="GO:0005739">
    <property type="term" value="C:mitochondrion"/>
    <property type="evidence" value="ECO:0007669"/>
    <property type="project" value="InterPro"/>
</dbReference>
<organism evidence="3">
    <name type="scientific">Neodiprion lecontei</name>
    <name type="common">Redheaded pine sawfly</name>
    <dbReference type="NCBI Taxonomy" id="441921"/>
    <lineage>
        <taxon>Eukaryota</taxon>
        <taxon>Metazoa</taxon>
        <taxon>Ecdysozoa</taxon>
        <taxon>Arthropoda</taxon>
        <taxon>Hexapoda</taxon>
        <taxon>Insecta</taxon>
        <taxon>Pterygota</taxon>
        <taxon>Neoptera</taxon>
        <taxon>Endopterygota</taxon>
        <taxon>Hymenoptera</taxon>
        <taxon>Tenthredinoidea</taxon>
        <taxon>Diprionidae</taxon>
        <taxon>Diprioninae</taxon>
        <taxon>Neodiprion</taxon>
    </lineage>
</organism>
<accession>A0A6J0BQQ0</accession>
<dbReference type="CTD" id="31697"/>
<dbReference type="GeneID" id="107222297"/>
<keyword evidence="2" id="KW-1185">Reference proteome</keyword>
<dbReference type="OrthoDB" id="9923602at2759"/>
<keyword evidence="1" id="KW-0812">Transmembrane</keyword>
<reference evidence="3" key="1">
    <citation type="submission" date="2025-08" db="UniProtKB">
        <authorList>
            <consortium name="RefSeq"/>
        </authorList>
    </citation>
    <scope>IDENTIFICATION</scope>
    <source>
        <tissue evidence="3">Thorax and Abdomen</tissue>
    </source>
</reference>
<gene>
    <name evidence="3" type="primary">LOC107222297</name>
</gene>
<dbReference type="InterPro" id="IPR012575">
    <property type="entry name" value="NDUB1"/>
</dbReference>